<keyword evidence="8 9" id="KW-0472">Membrane</keyword>
<feature type="transmembrane region" description="Helical" evidence="9">
    <location>
        <begin position="12"/>
        <end position="34"/>
    </location>
</feature>
<evidence type="ECO:0000256" key="6">
    <source>
        <dbReference type="ARBA" id="ARBA00022847"/>
    </source>
</evidence>
<evidence type="ECO:0000256" key="9">
    <source>
        <dbReference type="RuleBase" id="RU363064"/>
    </source>
</evidence>
<dbReference type="InterPro" id="IPR001463">
    <property type="entry name" value="Na/Ala_symport"/>
</dbReference>
<evidence type="ECO:0000256" key="2">
    <source>
        <dbReference type="ARBA" id="ARBA00009261"/>
    </source>
</evidence>
<keyword evidence="6 9" id="KW-0769">Symport</keyword>
<feature type="transmembrane region" description="Helical" evidence="9">
    <location>
        <begin position="406"/>
        <end position="425"/>
    </location>
</feature>
<evidence type="ECO:0000256" key="3">
    <source>
        <dbReference type="ARBA" id="ARBA00022448"/>
    </source>
</evidence>
<dbReference type="NCBIfam" id="TIGR00835">
    <property type="entry name" value="agcS"/>
    <property type="match status" value="1"/>
</dbReference>
<feature type="transmembrane region" description="Helical" evidence="9">
    <location>
        <begin position="149"/>
        <end position="169"/>
    </location>
</feature>
<feature type="transmembrane region" description="Helical" evidence="9">
    <location>
        <begin position="431"/>
        <end position="449"/>
    </location>
</feature>
<feature type="transmembrane region" description="Helical" evidence="9">
    <location>
        <begin position="366"/>
        <end position="386"/>
    </location>
</feature>
<reference evidence="10 11" key="1">
    <citation type="submission" date="2021-01" db="EMBL/GenBank/DDBJ databases">
        <title>Genomic Encyclopedia of Type Strains, Phase IV (KMG-IV): sequencing the most valuable type-strain genomes for metagenomic binning, comparative biology and taxonomic classification.</title>
        <authorList>
            <person name="Goeker M."/>
        </authorList>
    </citation>
    <scope>NUCLEOTIDE SEQUENCE [LARGE SCALE GENOMIC DNA]</scope>
    <source>
        <strain evidence="10 11">DSM 104297</strain>
    </source>
</reference>
<keyword evidence="7 9" id="KW-1133">Transmembrane helix</keyword>
<dbReference type="RefSeq" id="WP_205188132.1">
    <property type="nucleotide sequence ID" value="NZ_JAFBFC010000005.1"/>
</dbReference>
<evidence type="ECO:0000256" key="8">
    <source>
        <dbReference type="ARBA" id="ARBA00023136"/>
    </source>
</evidence>
<evidence type="ECO:0000256" key="1">
    <source>
        <dbReference type="ARBA" id="ARBA00004651"/>
    </source>
</evidence>
<organism evidence="10 11">
    <name type="scientific">Priestia iocasae</name>
    <dbReference type="NCBI Taxonomy" id="2291674"/>
    <lineage>
        <taxon>Bacteria</taxon>
        <taxon>Bacillati</taxon>
        <taxon>Bacillota</taxon>
        <taxon>Bacilli</taxon>
        <taxon>Bacillales</taxon>
        <taxon>Bacillaceae</taxon>
        <taxon>Priestia</taxon>
    </lineage>
</organism>
<comment type="caution">
    <text evidence="10">The sequence shown here is derived from an EMBL/GenBank/DDBJ whole genome shotgun (WGS) entry which is preliminary data.</text>
</comment>
<keyword evidence="3 9" id="KW-0813">Transport</keyword>
<proteinExistence type="inferred from homology"/>
<evidence type="ECO:0000313" key="11">
    <source>
        <dbReference type="Proteomes" id="UP000809829"/>
    </source>
</evidence>
<gene>
    <name evidence="10" type="ORF">JOC83_002972</name>
</gene>
<comment type="subcellular location">
    <subcellularLocation>
        <location evidence="1 9">Cell membrane</location>
        <topology evidence="1 9">Multi-pass membrane protein</topology>
    </subcellularLocation>
</comment>
<keyword evidence="5 9" id="KW-0812">Transmembrane</keyword>
<dbReference type="EMBL" id="JAFBFC010000005">
    <property type="protein sequence ID" value="MBM7704122.1"/>
    <property type="molecule type" value="Genomic_DNA"/>
</dbReference>
<keyword evidence="11" id="KW-1185">Reference proteome</keyword>
<keyword evidence="4 9" id="KW-1003">Cell membrane</keyword>
<feature type="transmembrane region" description="Helical" evidence="9">
    <location>
        <begin position="181"/>
        <end position="202"/>
    </location>
</feature>
<evidence type="ECO:0000256" key="4">
    <source>
        <dbReference type="ARBA" id="ARBA00022475"/>
    </source>
</evidence>
<feature type="transmembrane region" description="Helical" evidence="9">
    <location>
        <begin position="303"/>
        <end position="330"/>
    </location>
</feature>
<comment type="similarity">
    <text evidence="2 9">Belongs to the alanine or glycine:cation symporter (AGCS) (TC 2.A.25) family.</text>
</comment>
<dbReference type="PRINTS" id="PR00175">
    <property type="entry name" value="NAALASMPORT"/>
</dbReference>
<sequence>MDLLDILGKINGVLWGTPSLILLFGTGLFLTVILRGLQFRKLIYAFKLGFTREKEEDAKAEGDVSNFKALMTALAATIGNGNIAGVATAITVGGPGAIFWMWIVGLLGMATKYAEALLAMKFRVKNDKGEYSGGPMYYVEKGLGPKWKFLALAFALFGAFAALGIGNSVQSNTIASVMDKSFGIGNLTTGIVLAVLTTLIIFGGIQRISTVAGFFVPMMAFLYIGGALVIIALNIDQVIPAFSLIFEYAFSPIAATGGFIGVAVTEAIRSGVSRGIFSNEAGLGTAALIAGNARADHPVKQALVAMTGTFIVTIIVCTMTGLVLLITGFWDPTGGLLSGVTHDPGLDGGALTSAAFASSLGFVGEYIVAFSVIFFGFSTIVGWYVYGEKCFEYLFGTKVTSLYRAVYVFACGLGAVANLTVVWAFADMANALMMIPNLVALILLYKVIVSETNDYFDNHYKMTEMKKAS</sequence>
<evidence type="ECO:0000256" key="7">
    <source>
        <dbReference type="ARBA" id="ARBA00022989"/>
    </source>
</evidence>
<dbReference type="Proteomes" id="UP000809829">
    <property type="component" value="Unassembled WGS sequence"/>
</dbReference>
<protein>
    <submittedName>
        <fullName evidence="10">AGCS family alanine or glycine:cation symporter</fullName>
    </submittedName>
</protein>
<dbReference type="PANTHER" id="PTHR30330:SF3">
    <property type="entry name" value="TRANSCRIPTIONAL REGULATOR, LRP FAMILY"/>
    <property type="match status" value="1"/>
</dbReference>
<feature type="transmembrane region" description="Helical" evidence="9">
    <location>
        <begin position="69"/>
        <end position="92"/>
    </location>
</feature>
<feature type="transmembrane region" description="Helical" evidence="9">
    <location>
        <begin position="214"/>
        <end position="235"/>
    </location>
</feature>
<accession>A0ABS2QYQ9</accession>
<feature type="transmembrane region" description="Helical" evidence="9">
    <location>
        <begin position="241"/>
        <end position="264"/>
    </location>
</feature>
<evidence type="ECO:0000313" key="10">
    <source>
        <dbReference type="EMBL" id="MBM7704122.1"/>
    </source>
</evidence>
<dbReference type="Pfam" id="PF01235">
    <property type="entry name" value="Na_Ala_symp"/>
    <property type="match status" value="1"/>
</dbReference>
<dbReference type="PANTHER" id="PTHR30330">
    <property type="entry name" value="AGSS FAMILY TRANSPORTER, SODIUM-ALANINE"/>
    <property type="match status" value="1"/>
</dbReference>
<feature type="transmembrane region" description="Helical" evidence="9">
    <location>
        <begin position="98"/>
        <end position="118"/>
    </location>
</feature>
<evidence type="ECO:0000256" key="5">
    <source>
        <dbReference type="ARBA" id="ARBA00022692"/>
    </source>
</evidence>
<dbReference type="Gene3D" id="1.20.1740.10">
    <property type="entry name" value="Amino acid/polyamine transporter I"/>
    <property type="match status" value="1"/>
</dbReference>
<name>A0ABS2QYQ9_9BACI</name>